<reference evidence="3 4" key="1">
    <citation type="submission" date="2017-04" db="EMBL/GenBank/DDBJ databases">
        <authorList>
            <person name="Afonso C.L."/>
            <person name="Miller P.J."/>
            <person name="Scott M.A."/>
            <person name="Spackman E."/>
            <person name="Goraichik I."/>
            <person name="Dimitrov K.M."/>
            <person name="Suarez D.L."/>
            <person name="Swayne D.E."/>
        </authorList>
    </citation>
    <scope>NUCLEOTIDE SEQUENCE [LARGE SCALE GENOMIC DNA]</scope>
    <source>
        <strain evidence="3 4">609q</strain>
    </source>
</reference>
<organism evidence="3 4">
    <name type="scientific">Lactobacillus taiwanensis</name>
    <dbReference type="NCBI Taxonomy" id="508451"/>
    <lineage>
        <taxon>Bacteria</taxon>
        <taxon>Bacillati</taxon>
        <taxon>Bacillota</taxon>
        <taxon>Bacilli</taxon>
        <taxon>Lactobacillales</taxon>
        <taxon>Lactobacillaceae</taxon>
        <taxon>Lactobacillus</taxon>
    </lineage>
</organism>
<sequence length="272" mass="31987">MKIGQALKEERQKLGLTQEQMIKGIINKGHYSKIERGLESTSIDTLFRIILKHHIDISDFFNKVKYDYYTSEDKKAEELKQKMLHAFNNNQREKVGIYLNEILDLKEHQLFKYRTIIAIASLGNSLSDLSLAFKNKIVTRFSEHENWVENIGALQLFSDCMKIFSLEQVDYFLGQLLKHYQKNSCSESMRERVAIICNNYLCYCYKQKLNGDNIEAALDYLASLETTTHFLLYRICHELYFNLFSGNTEKAAQIKKLLMKCGYQDCMEYWQI</sequence>
<name>A0A256LKH0_9LACO</name>
<dbReference type="PROSITE" id="PS50943">
    <property type="entry name" value="HTH_CROC1"/>
    <property type="match status" value="1"/>
</dbReference>
<keyword evidence="5" id="KW-1185">Reference proteome</keyword>
<dbReference type="EMBL" id="NGNV01000062">
    <property type="protein sequence ID" value="OYR87000.1"/>
    <property type="molecule type" value="Genomic_DNA"/>
</dbReference>
<dbReference type="InterPro" id="IPR001387">
    <property type="entry name" value="Cro/C1-type_HTH"/>
</dbReference>
<dbReference type="RefSeq" id="WP_094496688.1">
    <property type="nucleotide sequence ID" value="NZ_NGNV01000062.1"/>
</dbReference>
<comment type="caution">
    <text evidence="3">The sequence shown here is derived from an EMBL/GenBank/DDBJ whole genome shotgun (WGS) entry which is preliminary data.</text>
</comment>
<accession>A0A256LKH0</accession>
<evidence type="ECO:0000313" key="3">
    <source>
        <dbReference type="EMBL" id="OYR93117.1"/>
    </source>
</evidence>
<dbReference type="EMBL" id="NGNX01000004">
    <property type="protein sequence ID" value="OYR93117.1"/>
    <property type="molecule type" value="Genomic_DNA"/>
</dbReference>
<reference evidence="4 5" key="3">
    <citation type="submission" date="2017-09" db="EMBL/GenBank/DDBJ databases">
        <title>Tripartite evolution among Lactobacillus johnsonii, Lactobacillus taiwanensis, Lactobacillus reuteri and their rodent host.</title>
        <authorList>
            <person name="Wang T."/>
            <person name="Knowles S."/>
            <person name="Cheng C."/>
        </authorList>
    </citation>
    <scope>NUCLEOTIDE SEQUENCE [LARGE SCALE GENOMIC DNA]</scope>
    <source>
        <strain evidence="3 4">609q</strain>
        <strain evidence="2 5">609u</strain>
    </source>
</reference>
<dbReference type="SUPFAM" id="SSF47413">
    <property type="entry name" value="lambda repressor-like DNA-binding domains"/>
    <property type="match status" value="1"/>
</dbReference>
<gene>
    <name evidence="2" type="ORF">CBF53_09815</name>
    <name evidence="3" type="ORF">CBF70_01620</name>
</gene>
<dbReference type="Proteomes" id="UP000215828">
    <property type="component" value="Unassembled WGS sequence"/>
</dbReference>
<dbReference type="InterPro" id="IPR010982">
    <property type="entry name" value="Lambda_DNA-bd_dom_sf"/>
</dbReference>
<dbReference type="Pfam" id="PF01381">
    <property type="entry name" value="HTH_3"/>
    <property type="match status" value="1"/>
</dbReference>
<dbReference type="AlphaFoldDB" id="A0A256LKH0"/>
<dbReference type="Proteomes" id="UP000216316">
    <property type="component" value="Unassembled WGS sequence"/>
</dbReference>
<evidence type="ECO:0000313" key="4">
    <source>
        <dbReference type="Proteomes" id="UP000215828"/>
    </source>
</evidence>
<dbReference type="CDD" id="cd00093">
    <property type="entry name" value="HTH_XRE"/>
    <property type="match status" value="1"/>
</dbReference>
<dbReference type="Gene3D" id="1.25.40.10">
    <property type="entry name" value="Tetratricopeptide repeat domain"/>
    <property type="match status" value="1"/>
</dbReference>
<dbReference type="GO" id="GO:0003677">
    <property type="term" value="F:DNA binding"/>
    <property type="evidence" value="ECO:0007669"/>
    <property type="project" value="InterPro"/>
</dbReference>
<dbReference type="InterPro" id="IPR053163">
    <property type="entry name" value="HTH-type_regulator_Rgg"/>
</dbReference>
<evidence type="ECO:0000259" key="1">
    <source>
        <dbReference type="PROSITE" id="PS50943"/>
    </source>
</evidence>
<evidence type="ECO:0000313" key="5">
    <source>
        <dbReference type="Proteomes" id="UP000216316"/>
    </source>
</evidence>
<dbReference type="InterPro" id="IPR011990">
    <property type="entry name" value="TPR-like_helical_dom_sf"/>
</dbReference>
<feature type="domain" description="HTH cro/C1-type" evidence="1">
    <location>
        <begin position="7"/>
        <end position="60"/>
    </location>
</feature>
<evidence type="ECO:0000313" key="2">
    <source>
        <dbReference type="EMBL" id="OYR87000.1"/>
    </source>
</evidence>
<dbReference type="PANTHER" id="PTHR37038">
    <property type="entry name" value="TRANSCRIPTIONAL REGULATOR-RELATED"/>
    <property type="match status" value="1"/>
</dbReference>
<reference evidence="2 5" key="2">
    <citation type="submission" date="2017-05" db="EMBL/GenBank/DDBJ databases">
        <authorList>
            <person name="Lin X.B."/>
            <person name="Stothard P."/>
            <person name="Tasseva G."/>
            <person name="Walter J."/>
        </authorList>
    </citation>
    <scope>NUCLEOTIDE SEQUENCE [LARGE SCALE GENOMIC DNA]</scope>
    <source>
        <strain evidence="2 5">609u</strain>
    </source>
</reference>
<proteinExistence type="predicted"/>
<dbReference type="SMART" id="SM00530">
    <property type="entry name" value="HTH_XRE"/>
    <property type="match status" value="1"/>
</dbReference>
<protein>
    <submittedName>
        <fullName evidence="3">Transcriptional regulator</fullName>
    </submittedName>
</protein>